<evidence type="ECO:0000259" key="3">
    <source>
        <dbReference type="Pfam" id="PF25954"/>
    </source>
</evidence>
<dbReference type="KEGG" id="mech:Q9L42_010305"/>
<evidence type="ECO:0000256" key="2">
    <source>
        <dbReference type="SAM" id="Coils"/>
    </source>
</evidence>
<dbReference type="Proteomes" id="UP001225378">
    <property type="component" value="Chromosome"/>
</dbReference>
<accession>A0AAU7NZR7</accession>
<evidence type="ECO:0000313" key="5">
    <source>
        <dbReference type="Proteomes" id="UP001225378"/>
    </source>
</evidence>
<dbReference type="Gene3D" id="2.40.30.170">
    <property type="match status" value="1"/>
</dbReference>
<dbReference type="AlphaFoldDB" id="A0AAU7NZR7"/>
<reference evidence="4 5" key="1">
    <citation type="journal article" date="2024" name="Microbiology">
        <title>Methylomarinum rosea sp. nov., a novel halophilic methanotrophic bacterium from the hypersaline Lake Elton.</title>
        <authorList>
            <person name="Suleimanov R.Z."/>
            <person name="Oshkin I.Y."/>
            <person name="Danilova O.V."/>
            <person name="Suzina N.E."/>
            <person name="Dedysh S.N."/>
        </authorList>
    </citation>
    <scope>NUCLEOTIDE SEQUENCE [LARGE SCALE GENOMIC DNA]</scope>
    <source>
        <strain evidence="4 5">Ch1-1</strain>
    </source>
</reference>
<dbReference type="InterPro" id="IPR058792">
    <property type="entry name" value="Beta-barrel_RND_2"/>
</dbReference>
<keyword evidence="2" id="KW-0175">Coiled coil</keyword>
<dbReference type="InterPro" id="IPR006143">
    <property type="entry name" value="RND_pump_MFP"/>
</dbReference>
<feature type="domain" description="CusB-like beta-barrel" evidence="3">
    <location>
        <begin position="204"/>
        <end position="271"/>
    </location>
</feature>
<dbReference type="PANTHER" id="PTHR30469:SF29">
    <property type="entry name" value="BLR2860 PROTEIN"/>
    <property type="match status" value="1"/>
</dbReference>
<dbReference type="Gene3D" id="2.40.50.100">
    <property type="match status" value="2"/>
</dbReference>
<dbReference type="PANTHER" id="PTHR30469">
    <property type="entry name" value="MULTIDRUG RESISTANCE PROTEIN MDTA"/>
    <property type="match status" value="1"/>
</dbReference>
<protein>
    <submittedName>
        <fullName evidence="4">Efflux RND transporter periplasmic adaptor subunit</fullName>
    </submittedName>
</protein>
<sequence length="360" mass="39300">MKKSVWMALIAMAVVSLWLVSGRFVDRQKIASKNNTTAKPLMSVAVSESKAKRIKHEITVQGQLEPDRKIALRAETAGLVEKLWVDKGERVDAGQVVLKLQEKDRLAQIAKARAEIASQQLLVKAMLRLRKQGLQAETNLKQAQADLAAAEAELLRLKLDLADTEIKAPFAGVLETRDVELGSYVDIGDTVADIVDIARLKAVAYVSQQNIKHLKLGQTVRIRMLDGSEVNAGLSFIAKEADAATRSFRIEAEFDNADFLLSAGGSAELHIRVGDLQAHFLSPAVLTLDEDGRLGVKTMDDDNRVHFKPVQRIRSESAGIWVSGLPEQALIIGRGQGFVLPGETVKPMAESAQLVNDGDD</sequence>
<dbReference type="GO" id="GO:1990281">
    <property type="term" value="C:efflux pump complex"/>
    <property type="evidence" value="ECO:0007669"/>
    <property type="project" value="TreeGrafter"/>
</dbReference>
<comment type="similarity">
    <text evidence="1">Belongs to the membrane fusion protein (MFP) (TC 8.A.1) family.</text>
</comment>
<dbReference type="SUPFAM" id="SSF111369">
    <property type="entry name" value="HlyD-like secretion proteins"/>
    <property type="match status" value="1"/>
</dbReference>
<evidence type="ECO:0000313" key="4">
    <source>
        <dbReference type="EMBL" id="XBS22494.1"/>
    </source>
</evidence>
<feature type="coiled-coil region" evidence="2">
    <location>
        <begin position="126"/>
        <end position="167"/>
    </location>
</feature>
<dbReference type="GO" id="GO:0015562">
    <property type="term" value="F:efflux transmembrane transporter activity"/>
    <property type="evidence" value="ECO:0007669"/>
    <property type="project" value="TreeGrafter"/>
</dbReference>
<name>A0AAU7NZR7_9GAMM</name>
<dbReference type="EMBL" id="CP157743">
    <property type="protein sequence ID" value="XBS22494.1"/>
    <property type="molecule type" value="Genomic_DNA"/>
</dbReference>
<organism evidence="4 5">
    <name type="scientific">Methylomarinum roseum</name>
    <dbReference type="NCBI Taxonomy" id="3067653"/>
    <lineage>
        <taxon>Bacteria</taxon>
        <taxon>Pseudomonadati</taxon>
        <taxon>Pseudomonadota</taxon>
        <taxon>Gammaproteobacteria</taxon>
        <taxon>Methylococcales</taxon>
        <taxon>Methylococcaceae</taxon>
        <taxon>Methylomarinum</taxon>
    </lineage>
</organism>
<dbReference type="Pfam" id="PF25954">
    <property type="entry name" value="Beta-barrel_RND_2"/>
    <property type="match status" value="1"/>
</dbReference>
<gene>
    <name evidence="4" type="ORF">Q9L42_010305</name>
</gene>
<dbReference type="RefSeq" id="WP_305908516.1">
    <property type="nucleotide sequence ID" value="NZ_CP157743.1"/>
</dbReference>
<keyword evidence="5" id="KW-1185">Reference proteome</keyword>
<evidence type="ECO:0000256" key="1">
    <source>
        <dbReference type="ARBA" id="ARBA00009477"/>
    </source>
</evidence>
<proteinExistence type="inferred from homology"/>
<dbReference type="NCBIfam" id="TIGR01730">
    <property type="entry name" value="RND_mfp"/>
    <property type="match status" value="1"/>
</dbReference>